<evidence type="ECO:0000256" key="8">
    <source>
        <dbReference type="ARBA" id="ARBA00048988"/>
    </source>
</evidence>
<dbReference type="GO" id="GO:0043138">
    <property type="term" value="F:3'-5' DNA helicase activity"/>
    <property type="evidence" value="ECO:0007669"/>
    <property type="project" value="UniProtKB-EC"/>
</dbReference>
<protein>
    <recommendedName>
        <fullName evidence="7">DNA 3'-5' helicase</fullName>
        <ecNumber evidence="7">5.6.2.4</ecNumber>
    </recommendedName>
</protein>
<dbReference type="PROSITE" id="PS51217">
    <property type="entry name" value="UVRD_HELICASE_CTER"/>
    <property type="match status" value="1"/>
</dbReference>
<dbReference type="PANTHER" id="PTHR11070">
    <property type="entry name" value="UVRD / RECB / PCRA DNA HELICASE FAMILY MEMBER"/>
    <property type="match status" value="1"/>
</dbReference>
<keyword evidence="13" id="KW-1185">Reference proteome</keyword>
<dbReference type="GO" id="GO:0003677">
    <property type="term" value="F:DNA binding"/>
    <property type="evidence" value="ECO:0007669"/>
    <property type="project" value="InterPro"/>
</dbReference>
<dbReference type="Gene3D" id="3.40.50.300">
    <property type="entry name" value="P-loop containing nucleotide triphosphate hydrolases"/>
    <property type="match status" value="3"/>
</dbReference>
<comment type="caution">
    <text evidence="12">The sequence shown here is derived from an EMBL/GenBank/DDBJ whole genome shotgun (WGS) entry which is preliminary data.</text>
</comment>
<organism evidence="12 13">
    <name type="scientific">Sphingobacterium siyangense</name>
    <dbReference type="NCBI Taxonomy" id="459529"/>
    <lineage>
        <taxon>Bacteria</taxon>
        <taxon>Pseudomonadati</taxon>
        <taxon>Bacteroidota</taxon>
        <taxon>Sphingobacteriia</taxon>
        <taxon>Sphingobacteriales</taxon>
        <taxon>Sphingobacteriaceae</taxon>
        <taxon>Sphingobacterium</taxon>
    </lineage>
</organism>
<comment type="catalytic activity">
    <reaction evidence="6">
        <text>Couples ATP hydrolysis with the unwinding of duplex DNA by translocating in the 3'-5' direction.</text>
        <dbReference type="EC" id="5.6.2.4"/>
    </reaction>
</comment>
<evidence type="ECO:0000313" key="13">
    <source>
        <dbReference type="Proteomes" id="UP000286402"/>
    </source>
</evidence>
<dbReference type="RefSeq" id="WP_120335082.1">
    <property type="nucleotide sequence ID" value="NZ_JBPFRJ010000015.1"/>
</dbReference>
<dbReference type="GO" id="GO:0016887">
    <property type="term" value="F:ATP hydrolysis activity"/>
    <property type="evidence" value="ECO:0007669"/>
    <property type="project" value="RHEA"/>
</dbReference>
<evidence type="ECO:0000256" key="4">
    <source>
        <dbReference type="ARBA" id="ARBA00022840"/>
    </source>
</evidence>
<dbReference type="InterPro" id="IPR000212">
    <property type="entry name" value="DNA_helicase_UvrD/REP"/>
</dbReference>
<dbReference type="PANTHER" id="PTHR11070:SF67">
    <property type="entry name" value="DNA 3'-5' HELICASE"/>
    <property type="match status" value="1"/>
</dbReference>
<evidence type="ECO:0000259" key="10">
    <source>
        <dbReference type="PROSITE" id="PS51198"/>
    </source>
</evidence>
<keyword evidence="2 9" id="KW-0378">Hydrolase</keyword>
<feature type="domain" description="UvrD-like helicase ATP-binding" evidence="10">
    <location>
        <begin position="1"/>
        <end position="486"/>
    </location>
</feature>
<evidence type="ECO:0000313" key="12">
    <source>
        <dbReference type="EMBL" id="RKF34099.1"/>
    </source>
</evidence>
<keyword evidence="5" id="KW-0413">Isomerase</keyword>
<keyword evidence="4 9" id="KW-0067">ATP-binding</keyword>
<dbReference type="AlphaFoldDB" id="A0A420FMC8"/>
<evidence type="ECO:0000259" key="11">
    <source>
        <dbReference type="PROSITE" id="PS51217"/>
    </source>
</evidence>
<gene>
    <name evidence="12" type="ORF">BCY89_10645</name>
</gene>
<dbReference type="GO" id="GO:0000725">
    <property type="term" value="P:recombinational repair"/>
    <property type="evidence" value="ECO:0007669"/>
    <property type="project" value="TreeGrafter"/>
</dbReference>
<feature type="domain" description="UvrD-like helicase C-terminal" evidence="11">
    <location>
        <begin position="535"/>
        <end position="794"/>
    </location>
</feature>
<keyword evidence="3 9" id="KW-0347">Helicase</keyword>
<dbReference type="Proteomes" id="UP000286402">
    <property type="component" value="Unassembled WGS sequence"/>
</dbReference>
<dbReference type="Pfam" id="PF13361">
    <property type="entry name" value="UvrD_C"/>
    <property type="match status" value="1"/>
</dbReference>
<dbReference type="PROSITE" id="PS51198">
    <property type="entry name" value="UVRD_HELICASE_ATP_BIND"/>
    <property type="match status" value="1"/>
</dbReference>
<dbReference type="InterPro" id="IPR014017">
    <property type="entry name" value="DNA_helicase_UvrD-like_C"/>
</dbReference>
<evidence type="ECO:0000256" key="3">
    <source>
        <dbReference type="ARBA" id="ARBA00022806"/>
    </source>
</evidence>
<dbReference type="SUPFAM" id="SSF52540">
    <property type="entry name" value="P-loop containing nucleoside triphosphate hydrolases"/>
    <property type="match status" value="1"/>
</dbReference>
<dbReference type="InterPro" id="IPR014016">
    <property type="entry name" value="UvrD-like_ATP-bd"/>
</dbReference>
<dbReference type="InterPro" id="IPR027417">
    <property type="entry name" value="P-loop_NTPase"/>
</dbReference>
<evidence type="ECO:0000256" key="7">
    <source>
        <dbReference type="ARBA" id="ARBA00034808"/>
    </source>
</evidence>
<evidence type="ECO:0000256" key="1">
    <source>
        <dbReference type="ARBA" id="ARBA00022741"/>
    </source>
</evidence>
<proteinExistence type="predicted"/>
<feature type="binding site" evidence="9">
    <location>
        <begin position="12"/>
        <end position="19"/>
    </location>
    <ligand>
        <name>ATP</name>
        <dbReference type="ChEBI" id="CHEBI:30616"/>
    </ligand>
</feature>
<dbReference type="GO" id="GO:0005524">
    <property type="term" value="F:ATP binding"/>
    <property type="evidence" value="ECO:0007669"/>
    <property type="project" value="UniProtKB-UniRule"/>
</dbReference>
<dbReference type="Pfam" id="PF00580">
    <property type="entry name" value="UvrD-helicase"/>
    <property type="match status" value="1"/>
</dbReference>
<evidence type="ECO:0000256" key="9">
    <source>
        <dbReference type="PROSITE-ProRule" id="PRU00560"/>
    </source>
</evidence>
<evidence type="ECO:0000256" key="2">
    <source>
        <dbReference type="ARBA" id="ARBA00022801"/>
    </source>
</evidence>
<dbReference type="EC" id="5.6.2.4" evidence="7"/>
<comment type="catalytic activity">
    <reaction evidence="8">
        <text>ATP + H2O = ADP + phosphate + H(+)</text>
        <dbReference type="Rhea" id="RHEA:13065"/>
        <dbReference type="ChEBI" id="CHEBI:15377"/>
        <dbReference type="ChEBI" id="CHEBI:15378"/>
        <dbReference type="ChEBI" id="CHEBI:30616"/>
        <dbReference type="ChEBI" id="CHEBI:43474"/>
        <dbReference type="ChEBI" id="CHEBI:456216"/>
        <dbReference type="EC" id="5.6.2.4"/>
    </reaction>
</comment>
<keyword evidence="1 9" id="KW-0547">Nucleotide-binding</keyword>
<accession>A0A420FMC8</accession>
<name>A0A420FMC8_9SPHI</name>
<dbReference type="GO" id="GO:0005829">
    <property type="term" value="C:cytosol"/>
    <property type="evidence" value="ECO:0007669"/>
    <property type="project" value="TreeGrafter"/>
</dbReference>
<evidence type="ECO:0000256" key="6">
    <source>
        <dbReference type="ARBA" id="ARBA00034617"/>
    </source>
</evidence>
<sequence>MKSVAPLKILKASAGSGKTFSLTLHYLTLLLSNENSYKEILAVTFTNKATAEMKERILSVLHGLATGNRSPKIEDFRKLLLQQQPDWNPHLVQEKAFRVYRRILHDYSHFTISTIDGFSQKVIRAFTYELNLDAAYKIEMNVNKVKNDLTVMLNQLLDERPDLLDWIIAYAEKKIAKNENWNYRQQLMGLASLIFSENFQEFDGYINSANPKEVFNLLNQEVEQKINSFTEALSMTIEAFSETFRNFNISESDLKGKSRNKIISASKTNKKTEKLSASEIAKVLEKYLQLIDNEDAFTDSDKNIRHDLIAALSPILASFQKLHDNLSAYIAYQAVQSNLYYLRLLKEMSDLLTQWRRDNGAQLISDSQILLNKLGLDENSDPTFIWEKIGNRFNYFLFDEFQDTSRIQWKNYSPLLINALADAKGTISEHLIVGDVKQSIYRWRNGDWRILLQQVEQQVGHTFHLDEDSKTTFIENGSLDTNFRSLPNIIHLNNYLFSSIPQHLQQVLNEKVFESLDEEGKQWWISTGNDTMLVKAYENSQQEIPEHKKGKLDQLGSIEISYIPVTDGRYRRNQVIEESLLQLCQKLGDWLASGRYQAQQIGILVRSNVQAKLVIQKLMDFKKEQQLTFEVISGDALSLASNDAVLLLIETLKALVYNSDKHTIHKAKMVYLYQHIQNKTIDQNAWLKFAGNDIRALKDYLPEALIDSWEMAQKQPLVHLIEKLIEIYGFTTTDNIHLPYLLAFKDMISAFSTNGERGIIQFLEFWEEDGNRAVLPSNGEINAIEVTTIHKSKGLAYDVVMIPFCSWDLDGMINGDFWIETSDTPFAQLGKIPIKYTSTVGKSVFFKQYFEEMLFNYMDALNTFYVATTRAVEHLYITAPSFKESVDKKTGEITGYDIKDEYISDVLYQVLDSPIAPFALEEKGVHIDQTIEQKKHQAQKDNIISLRHYPISKELEMALEKSSTRNINDIMMLEKAAQYGILAHDIMAQISKEEDIHKLVRQLIQEGILSKEEEPFLMQEINQIWKHPLINKWLTGNYKIWNEASIITAKGETIRPDKVFTSVEETIVLDFKFTQTDYIGHKYQVDNYKKNLENLGYNNVKAYLYYAKSNQLTEVK</sequence>
<dbReference type="EMBL" id="MCAQ01000025">
    <property type="protein sequence ID" value="RKF34099.1"/>
    <property type="molecule type" value="Genomic_DNA"/>
</dbReference>
<evidence type="ECO:0000256" key="5">
    <source>
        <dbReference type="ARBA" id="ARBA00023235"/>
    </source>
</evidence>
<reference evidence="12 13" key="1">
    <citation type="submission" date="2016-07" db="EMBL/GenBank/DDBJ databases">
        <title>Genome analysis of Sphingobacterium siyangense T12B17.</title>
        <authorList>
            <person name="Xu D."/>
            <person name="Su Y."/>
            <person name="Zheng S."/>
        </authorList>
    </citation>
    <scope>NUCLEOTIDE SEQUENCE [LARGE SCALE GENOMIC DNA]</scope>
    <source>
        <strain evidence="12 13">T12B17</strain>
    </source>
</reference>